<comment type="caution">
    <text evidence="7">The sequence shown here is derived from an EMBL/GenBank/DDBJ whole genome shotgun (WGS) entry which is preliminary data.</text>
</comment>
<name>A0ABR3U1H4_9PEZI</name>
<proteinExistence type="predicted"/>
<dbReference type="InterPro" id="IPR036259">
    <property type="entry name" value="MFS_trans_sf"/>
</dbReference>
<accession>A0ABR3U1H4</accession>
<dbReference type="Gene3D" id="1.20.1250.20">
    <property type="entry name" value="MFS general substrate transporter like domains"/>
    <property type="match status" value="1"/>
</dbReference>
<sequence>MGISKLPTDTTPERWELIFYILGGITCIWAIVVWFMLPDSPSNAWFLKQRERLIAVKRVSGNETGIKNKAFDRKQILVAFRDPKAILLFISVFSA</sequence>
<evidence type="ECO:0000256" key="1">
    <source>
        <dbReference type="ARBA" id="ARBA00004141"/>
    </source>
</evidence>
<keyword evidence="3 6" id="KW-0812">Transmembrane</keyword>
<evidence type="ECO:0000313" key="8">
    <source>
        <dbReference type="Proteomes" id="UP001521184"/>
    </source>
</evidence>
<evidence type="ECO:0000256" key="3">
    <source>
        <dbReference type="ARBA" id="ARBA00022692"/>
    </source>
</evidence>
<dbReference type="PANTHER" id="PTHR43791">
    <property type="entry name" value="PERMEASE-RELATED"/>
    <property type="match status" value="1"/>
</dbReference>
<keyword evidence="5 6" id="KW-0472">Membrane</keyword>
<keyword evidence="8" id="KW-1185">Reference proteome</keyword>
<organism evidence="7 8">
    <name type="scientific">Diplodia intermedia</name>
    <dbReference type="NCBI Taxonomy" id="856260"/>
    <lineage>
        <taxon>Eukaryota</taxon>
        <taxon>Fungi</taxon>
        <taxon>Dikarya</taxon>
        <taxon>Ascomycota</taxon>
        <taxon>Pezizomycotina</taxon>
        <taxon>Dothideomycetes</taxon>
        <taxon>Dothideomycetes incertae sedis</taxon>
        <taxon>Botryosphaeriales</taxon>
        <taxon>Botryosphaeriaceae</taxon>
        <taxon>Diplodia</taxon>
    </lineage>
</organism>
<dbReference type="SUPFAM" id="SSF103473">
    <property type="entry name" value="MFS general substrate transporter"/>
    <property type="match status" value="1"/>
</dbReference>
<dbReference type="Proteomes" id="UP001521184">
    <property type="component" value="Unassembled WGS sequence"/>
</dbReference>
<evidence type="ECO:0000313" key="7">
    <source>
        <dbReference type="EMBL" id="KAL1649510.1"/>
    </source>
</evidence>
<comment type="subcellular location">
    <subcellularLocation>
        <location evidence="1">Membrane</location>
        <topology evidence="1">Multi-pass membrane protein</topology>
    </subcellularLocation>
</comment>
<dbReference type="EMBL" id="JAKEKT020000006">
    <property type="protein sequence ID" value="KAL1649510.1"/>
    <property type="molecule type" value="Genomic_DNA"/>
</dbReference>
<dbReference type="PANTHER" id="PTHR43791:SF70">
    <property type="entry name" value="MAJOR FACILITATOR SUPERFAMILY (MFS) PROFILE DOMAIN-CONTAINING PROTEIN"/>
    <property type="match status" value="1"/>
</dbReference>
<protein>
    <submittedName>
        <fullName evidence="7">Uncharacterized protein</fullName>
    </submittedName>
</protein>
<reference evidence="7 8" key="1">
    <citation type="journal article" date="2023" name="Plant Dis.">
        <title>First Report of Diplodia intermedia Causing Canker and Dieback Diseases on Apple Trees in Canada.</title>
        <authorList>
            <person name="Ellouze W."/>
            <person name="Ilyukhin E."/>
            <person name="Sulman M."/>
            <person name="Ali S."/>
        </authorList>
    </citation>
    <scope>NUCLEOTIDE SEQUENCE [LARGE SCALE GENOMIC DNA]</scope>
    <source>
        <strain evidence="7 8">M45-28</strain>
    </source>
</reference>
<feature type="transmembrane region" description="Helical" evidence="6">
    <location>
        <begin position="17"/>
        <end position="37"/>
    </location>
</feature>
<evidence type="ECO:0000256" key="4">
    <source>
        <dbReference type="ARBA" id="ARBA00022989"/>
    </source>
</evidence>
<keyword evidence="2" id="KW-0813">Transport</keyword>
<evidence type="ECO:0000256" key="5">
    <source>
        <dbReference type="ARBA" id="ARBA00023136"/>
    </source>
</evidence>
<evidence type="ECO:0000256" key="2">
    <source>
        <dbReference type="ARBA" id="ARBA00022448"/>
    </source>
</evidence>
<keyword evidence="4 6" id="KW-1133">Transmembrane helix</keyword>
<gene>
    <name evidence="7" type="ORF">SLS58_001566</name>
</gene>
<evidence type="ECO:0000256" key="6">
    <source>
        <dbReference type="SAM" id="Phobius"/>
    </source>
</evidence>